<keyword evidence="3" id="KW-0808">Transferase</keyword>
<feature type="region of interest" description="Disordered" evidence="6">
    <location>
        <begin position="454"/>
        <end position="494"/>
    </location>
</feature>
<dbReference type="Proteomes" id="UP000298416">
    <property type="component" value="Unassembled WGS sequence"/>
</dbReference>
<evidence type="ECO:0000259" key="7">
    <source>
        <dbReference type="Pfam" id="PF13720"/>
    </source>
</evidence>
<keyword evidence="1" id="KW-0444">Lipid biosynthesis</keyword>
<proteinExistence type="predicted"/>
<reference evidence="8" key="2">
    <citation type="submission" date="2020-08" db="EMBL/GenBank/DDBJ databases">
        <title>Plant Genome Project.</title>
        <authorList>
            <person name="Zhang R.-G."/>
        </authorList>
    </citation>
    <scope>NUCLEOTIDE SEQUENCE</scope>
    <source>
        <strain evidence="8">Huo1</strain>
        <tissue evidence="8">Leaf</tissue>
    </source>
</reference>
<evidence type="ECO:0000256" key="6">
    <source>
        <dbReference type="SAM" id="MobiDB-lite"/>
    </source>
</evidence>
<evidence type="ECO:0000313" key="8">
    <source>
        <dbReference type="EMBL" id="KAG6431709.1"/>
    </source>
</evidence>
<dbReference type="GO" id="GO:0016020">
    <property type="term" value="C:membrane"/>
    <property type="evidence" value="ECO:0007669"/>
    <property type="project" value="GOC"/>
</dbReference>
<keyword evidence="9" id="KW-1185">Reference proteome</keyword>
<organism evidence="8">
    <name type="scientific">Salvia splendens</name>
    <name type="common">Scarlet sage</name>
    <dbReference type="NCBI Taxonomy" id="180675"/>
    <lineage>
        <taxon>Eukaryota</taxon>
        <taxon>Viridiplantae</taxon>
        <taxon>Streptophyta</taxon>
        <taxon>Embryophyta</taxon>
        <taxon>Tracheophyta</taxon>
        <taxon>Spermatophyta</taxon>
        <taxon>Magnoliopsida</taxon>
        <taxon>eudicotyledons</taxon>
        <taxon>Gunneridae</taxon>
        <taxon>Pentapetalae</taxon>
        <taxon>asterids</taxon>
        <taxon>lamiids</taxon>
        <taxon>Lamiales</taxon>
        <taxon>Lamiaceae</taxon>
        <taxon>Nepetoideae</taxon>
        <taxon>Mentheae</taxon>
        <taxon>Salviinae</taxon>
        <taxon>Salvia</taxon>
        <taxon>Salvia subgen. Calosphace</taxon>
        <taxon>core Calosphace</taxon>
    </lineage>
</organism>
<dbReference type="GO" id="GO:0009245">
    <property type="term" value="P:lipid A biosynthetic process"/>
    <property type="evidence" value="ECO:0007669"/>
    <property type="project" value="UniProtKB-KW"/>
</dbReference>
<dbReference type="Pfam" id="PF13720">
    <property type="entry name" value="Acetyltransf_11"/>
    <property type="match status" value="1"/>
</dbReference>
<dbReference type="InterPro" id="IPR001451">
    <property type="entry name" value="Hexapep"/>
</dbReference>
<dbReference type="InterPro" id="IPR010137">
    <property type="entry name" value="Lipid_A_LpxA"/>
</dbReference>
<dbReference type="InterPro" id="IPR037157">
    <property type="entry name" value="Acetyltransf_C_sf"/>
</dbReference>
<evidence type="ECO:0000256" key="3">
    <source>
        <dbReference type="ARBA" id="ARBA00022679"/>
    </source>
</evidence>
<dbReference type="SUPFAM" id="SSF51161">
    <property type="entry name" value="Trimeric LpxA-like enzymes"/>
    <property type="match status" value="1"/>
</dbReference>
<dbReference type="PANTHER" id="PTHR43480">
    <property type="entry name" value="ACYL-[ACYL-CARRIER-PROTEIN]--UDP-N-ACETYLGLUCOSAMINE O-ACYLTRANSFERASE"/>
    <property type="match status" value="1"/>
</dbReference>
<reference evidence="8" key="1">
    <citation type="submission" date="2018-01" db="EMBL/GenBank/DDBJ databases">
        <authorList>
            <person name="Mao J.F."/>
        </authorList>
    </citation>
    <scope>NUCLEOTIDE SEQUENCE</scope>
    <source>
        <strain evidence="8">Huo1</strain>
        <tissue evidence="8">Leaf</tissue>
    </source>
</reference>
<keyword evidence="2" id="KW-0441">Lipid A biosynthesis</keyword>
<dbReference type="Pfam" id="PF00132">
    <property type="entry name" value="Hexapep"/>
    <property type="match status" value="2"/>
</dbReference>
<keyword evidence="4" id="KW-0443">Lipid metabolism</keyword>
<protein>
    <recommendedName>
        <fullName evidence="7">UDP N-acetylglucosamine O-acyltransferase C-terminal domain-containing protein</fullName>
    </recommendedName>
</protein>
<evidence type="ECO:0000256" key="5">
    <source>
        <dbReference type="ARBA" id="ARBA00023315"/>
    </source>
</evidence>
<dbReference type="GO" id="GO:0008780">
    <property type="term" value="F:acyl-[acyl-carrier-protein]-UDP-N-acetylglucosamine O-acyltransferase activity"/>
    <property type="evidence" value="ECO:0007669"/>
    <property type="project" value="InterPro"/>
</dbReference>
<comment type="caution">
    <text evidence="8">The sequence shown here is derived from an EMBL/GenBank/DDBJ whole genome shotgun (WGS) entry which is preliminary data.</text>
</comment>
<sequence>MPQNPQILDDGFASRNSKAIVLCSSTTPSAMLLHLTPHVIPLADFKEEQKMSCMETGGSSSFIHPSAVVHPDAILGQGVSVGPFCTVGPSANLGNGCQLYPGSHVCGHTKIGDDCTLMMGAVVGDDLPGSTVIGNNNLIGHHAVVGIKCQDLKYKVAKKYGMVYEIVAIQHALDLLIPKELIYLPGNECFLEIGDNNEIREYVSIHRSSHPDEKTIIGANNLIMGSCHIAHDCKMGNYNIFANNTLLAGHVNVENYTHTAGATVIHQFCHIGSFSFIGGGSVVSQDVPKYTMVSGERAELRGLNLEGLRRRGFSVGEIKSLRTAYRKIFMPSEGSCHSIEDRLTELEKDDELGQVAAVCLMVESIRDSFAEDRRGICKFSFGGEGGRRRLMGSSEPSGASETPTGGSGEAHAPSWDYSWGWGSTPTSGWGYGSGSGKSPNGFARGSGFGFGSGSGSGSGYGYGSGSGGAHGGGHGSGNGNEGSDGDGDNNNKRG</sequence>
<dbReference type="InterPro" id="IPR029098">
    <property type="entry name" value="Acetyltransf_C"/>
</dbReference>
<feature type="domain" description="UDP N-acetylglucosamine O-acyltransferase C-terminal" evidence="7">
    <location>
        <begin position="286"/>
        <end position="377"/>
    </location>
</feature>
<gene>
    <name evidence="8" type="ORF">SASPL_109792</name>
</gene>
<feature type="compositionally biased region" description="Gly residues" evidence="6">
    <location>
        <begin position="454"/>
        <end position="482"/>
    </location>
</feature>
<dbReference type="EMBL" id="PNBA02000003">
    <property type="protein sequence ID" value="KAG6431709.1"/>
    <property type="molecule type" value="Genomic_DNA"/>
</dbReference>
<feature type="compositionally biased region" description="Polar residues" evidence="6">
    <location>
        <begin position="394"/>
        <end position="404"/>
    </location>
</feature>
<evidence type="ECO:0000256" key="4">
    <source>
        <dbReference type="ARBA" id="ARBA00023098"/>
    </source>
</evidence>
<dbReference type="AlphaFoldDB" id="A0A8X8YHT3"/>
<evidence type="ECO:0000313" key="9">
    <source>
        <dbReference type="Proteomes" id="UP000298416"/>
    </source>
</evidence>
<dbReference type="CDD" id="cd03351">
    <property type="entry name" value="LbH_UDP-GlcNAc_AT"/>
    <property type="match status" value="1"/>
</dbReference>
<feature type="region of interest" description="Disordered" evidence="6">
    <location>
        <begin position="387"/>
        <end position="413"/>
    </location>
</feature>
<dbReference type="Gene3D" id="2.160.10.10">
    <property type="entry name" value="Hexapeptide repeat proteins"/>
    <property type="match status" value="1"/>
</dbReference>
<dbReference type="PANTHER" id="PTHR43480:SF1">
    <property type="entry name" value="ACYL-[ACYL-CARRIER-PROTEIN]--UDP-N-ACETYLGLUCOSAMINE O-ACYLTRANSFERASE, MITOCHONDRIAL-RELATED"/>
    <property type="match status" value="1"/>
</dbReference>
<keyword evidence="5" id="KW-0012">Acyltransferase</keyword>
<evidence type="ECO:0000256" key="1">
    <source>
        <dbReference type="ARBA" id="ARBA00022516"/>
    </source>
</evidence>
<dbReference type="Gene3D" id="1.20.1180.10">
    <property type="entry name" value="Udp N-acetylglucosamine O-acyltransferase, C-terminal domain"/>
    <property type="match status" value="1"/>
</dbReference>
<name>A0A8X8YHT3_SALSN</name>
<dbReference type="InterPro" id="IPR011004">
    <property type="entry name" value="Trimer_LpxA-like_sf"/>
</dbReference>
<evidence type="ECO:0000256" key="2">
    <source>
        <dbReference type="ARBA" id="ARBA00022556"/>
    </source>
</evidence>
<accession>A0A8X8YHT3</accession>